<dbReference type="Pfam" id="PF01712">
    <property type="entry name" value="dNK"/>
    <property type="match status" value="1"/>
</dbReference>
<evidence type="ECO:0000313" key="2">
    <source>
        <dbReference type="EMBL" id="WIA15737.1"/>
    </source>
</evidence>
<feature type="domain" description="Deoxynucleoside kinase" evidence="1">
    <location>
        <begin position="39"/>
        <end position="167"/>
    </location>
</feature>
<dbReference type="Proteomes" id="UP001244341">
    <property type="component" value="Chromosome 6b"/>
</dbReference>
<dbReference type="EMBL" id="CP126213">
    <property type="protein sequence ID" value="WIA15737.1"/>
    <property type="molecule type" value="Genomic_DNA"/>
</dbReference>
<dbReference type="Gene3D" id="3.40.50.300">
    <property type="entry name" value="P-loop containing nucleotide triphosphate hydrolases"/>
    <property type="match status" value="1"/>
</dbReference>
<gene>
    <name evidence="2" type="ORF">OEZ85_002354</name>
</gene>
<dbReference type="InterPro" id="IPR031314">
    <property type="entry name" value="DNK_dom"/>
</dbReference>
<dbReference type="InterPro" id="IPR027417">
    <property type="entry name" value="P-loop_NTPase"/>
</dbReference>
<reference evidence="2 3" key="1">
    <citation type="submission" date="2023-05" db="EMBL/GenBank/DDBJ databases">
        <title>A 100% complete, gapless, phased diploid assembly of the Scenedesmus obliquus UTEX 3031 genome.</title>
        <authorList>
            <person name="Biondi T.C."/>
            <person name="Hanschen E.R."/>
            <person name="Kwon T."/>
            <person name="Eng W."/>
            <person name="Kruse C.P.S."/>
            <person name="Koehler S.I."/>
            <person name="Kunde Y."/>
            <person name="Gleasner C.D."/>
            <person name="You Mak K.T."/>
            <person name="Polle J."/>
            <person name="Hovde B.T."/>
            <person name="Starkenburg S.R."/>
        </authorList>
    </citation>
    <scope>NUCLEOTIDE SEQUENCE [LARGE SCALE GENOMIC DNA]</scope>
    <source>
        <strain evidence="2 3">DOE0152z</strain>
    </source>
</reference>
<evidence type="ECO:0000259" key="1">
    <source>
        <dbReference type="Pfam" id="PF01712"/>
    </source>
</evidence>
<protein>
    <recommendedName>
        <fullName evidence="1">Deoxynucleoside kinase domain-containing protein</fullName>
    </recommendedName>
</protein>
<sequence length="344" mass="38406">MVTVVSVESPPGGGKGFLLKYLASKGMRVALQDDAICHIMDLNTDARRWAFFTELFFLDMHVKCFKDASNSSGGGGVLLLEGSPLTDRLCYYEALHKRSMHPLEAELYEQWYEILRPQWRVDHSLLLLADTHAHVERIIDNAKVEQAALGIDQLHAMLNTYVAALPEVVIQTPKMLAPFGVAELSQAGDTRKPWLSLALQVPADSEFRQWYVSLENHVRQVASTRSEEWFGQVAASPNLEEAFCSCMRESLDGCHGLLLNLTVPVRRGECMTAFFLKDGTPATREAVTRQQEVACQLQLEGLWFKNGRWGISWELKAVKCYGAVAQSAEEVGGFGFVSDDEDGY</sequence>
<proteinExistence type="predicted"/>
<accession>A0ABY8U5K8</accession>
<organism evidence="2 3">
    <name type="scientific">Tetradesmus obliquus</name>
    <name type="common">Green alga</name>
    <name type="synonym">Acutodesmus obliquus</name>
    <dbReference type="NCBI Taxonomy" id="3088"/>
    <lineage>
        <taxon>Eukaryota</taxon>
        <taxon>Viridiplantae</taxon>
        <taxon>Chlorophyta</taxon>
        <taxon>core chlorophytes</taxon>
        <taxon>Chlorophyceae</taxon>
        <taxon>CS clade</taxon>
        <taxon>Sphaeropleales</taxon>
        <taxon>Scenedesmaceae</taxon>
        <taxon>Tetradesmus</taxon>
    </lineage>
</organism>
<evidence type="ECO:0000313" key="3">
    <source>
        <dbReference type="Proteomes" id="UP001244341"/>
    </source>
</evidence>
<name>A0ABY8U5K8_TETOB</name>
<keyword evidence="3" id="KW-1185">Reference proteome</keyword>
<dbReference type="SUPFAM" id="SSF52540">
    <property type="entry name" value="P-loop containing nucleoside triphosphate hydrolases"/>
    <property type="match status" value="1"/>
</dbReference>